<dbReference type="EMBL" id="HBEN01012685">
    <property type="protein sequence ID" value="CAD8448311.1"/>
    <property type="molecule type" value="Transcribed_RNA"/>
</dbReference>
<keyword evidence="2" id="KW-1133">Transmembrane helix</keyword>
<evidence type="ECO:0000256" key="2">
    <source>
        <dbReference type="SAM" id="Phobius"/>
    </source>
</evidence>
<keyword evidence="2" id="KW-0812">Transmembrane</keyword>
<reference evidence="3" key="1">
    <citation type="submission" date="2021-01" db="EMBL/GenBank/DDBJ databases">
        <authorList>
            <person name="Corre E."/>
            <person name="Pelletier E."/>
            <person name="Niang G."/>
            <person name="Scheremetjew M."/>
            <person name="Finn R."/>
            <person name="Kale V."/>
            <person name="Holt S."/>
            <person name="Cochrane G."/>
            <person name="Meng A."/>
            <person name="Brown T."/>
            <person name="Cohen L."/>
        </authorList>
    </citation>
    <scope>NUCLEOTIDE SEQUENCE</scope>
    <source>
        <strain evidence="3">CCAC1681</strain>
    </source>
</reference>
<evidence type="ECO:0000313" key="3">
    <source>
        <dbReference type="EMBL" id="CAD8448311.1"/>
    </source>
</evidence>
<gene>
    <name evidence="3" type="ORF">MSP1401_LOCUS10553</name>
</gene>
<feature type="region of interest" description="Disordered" evidence="1">
    <location>
        <begin position="25"/>
        <end position="63"/>
    </location>
</feature>
<organism evidence="3">
    <name type="scientific">Micromonas pusilla</name>
    <name type="common">Picoplanktonic green alga</name>
    <name type="synonym">Chromulina pusilla</name>
    <dbReference type="NCBI Taxonomy" id="38833"/>
    <lineage>
        <taxon>Eukaryota</taxon>
        <taxon>Viridiplantae</taxon>
        <taxon>Chlorophyta</taxon>
        <taxon>Mamiellophyceae</taxon>
        <taxon>Mamiellales</taxon>
        <taxon>Mamiellaceae</taxon>
        <taxon>Micromonas</taxon>
    </lineage>
</organism>
<dbReference type="AlphaFoldDB" id="A0A7S0D9S7"/>
<feature type="transmembrane region" description="Helical" evidence="2">
    <location>
        <begin position="97"/>
        <end position="120"/>
    </location>
</feature>
<sequence>MSAVASSVSVAYRVRARSRTARSSAPVAHAFSRRDATRSKPALGSRGASFGGAEPPRSSFADARGVVPLGGARGVASPRVPSDRGASVVAHGLPIPIIGGLFSAPVLAVMYVFVAIRFALNYDKTSFTEKNKAMMIGLWPVLAVTSASFRENLKKATMG</sequence>
<keyword evidence="2" id="KW-0472">Membrane</keyword>
<name>A0A7S0D9S7_MICPS</name>
<protein>
    <submittedName>
        <fullName evidence="3">Uncharacterized protein</fullName>
    </submittedName>
</protein>
<accession>A0A7S0D9S7</accession>
<evidence type="ECO:0000256" key="1">
    <source>
        <dbReference type="SAM" id="MobiDB-lite"/>
    </source>
</evidence>
<proteinExistence type="predicted"/>